<keyword evidence="3" id="KW-1185">Reference proteome</keyword>
<dbReference type="RefSeq" id="WP_133794076.1">
    <property type="nucleotide sequence ID" value="NZ_SOCA01000002.1"/>
</dbReference>
<evidence type="ECO:0000256" key="1">
    <source>
        <dbReference type="SAM" id="MobiDB-lite"/>
    </source>
</evidence>
<dbReference type="AlphaFoldDB" id="A0A4V3FG21"/>
<dbReference type="InterPro" id="IPR036514">
    <property type="entry name" value="SGNH_hydro_sf"/>
</dbReference>
<feature type="region of interest" description="Disordered" evidence="1">
    <location>
        <begin position="566"/>
        <end position="587"/>
    </location>
</feature>
<accession>A0A4V3FG21</accession>
<comment type="caution">
    <text evidence="2">The sequence shown here is derived from an EMBL/GenBank/DDBJ whole genome shotgun (WGS) entry which is preliminary data.</text>
</comment>
<sequence length="696" mass="74856">MGCLGLLASPLIAQTAPDLVQKKAEAEALEKRLPVPSLTPKTNFDLSPARQERLEKFLPKTYRKLSQREPLHLLVLGDATAVQIKDAPITDTFPGVFASHLATQFFYTGGVQETGKVVATGVPTIVLRSLARSDSSVVDAAPILESAARQTAVDLVIICYGQNDAAMQPPTFSRAIGAAIAGARELGAEVILCSPWLPVAEQSESVLGLTRPLADVLEETASGLGILHVDLGDLSRLLSLATTQPQDEGQVFDRIERTYREFFYQEADSSFIPRPSLHRQLGSLIYKDLLEPRSTLPWQISSASARETEPGKLALTYKLKNVGTTALVLKALPLIANGWKPVEARSSLTLEAGTSQALTVSYTCQGEAPPLQEALLRQPVLICTETAARIETLHATLEPVSIVWGLETLFNQEEAFLAGCQIVNPGKGTIKGSWQAEFGSQTLDDNFNLPGQATTPLNLRFNLPKNSPSVSTIPLRLTVKIGSQTLVSTRNVTLTRNLGLDQSVPLTPATSAQSLPTPITLTPSADANSLTLTLDIPSTDLPQESPDGVGPAWQVEVNLDARSYGKRLEPGGTSPLRATGKATDGPGKVHPIPAWAFGNGYAASFDPKEFKAALSSTKEKRQITFTIPRTYLYLHEWALENGNSQLGLSVRLTLQGPDGYLTHSLPLTAKPINDVEALVVLELAKQPTSRVTADVE</sequence>
<dbReference type="GO" id="GO:0016788">
    <property type="term" value="F:hydrolase activity, acting on ester bonds"/>
    <property type="evidence" value="ECO:0007669"/>
    <property type="project" value="UniProtKB-ARBA"/>
</dbReference>
<name>A0A4V3FG21_9BACT</name>
<evidence type="ECO:0000313" key="2">
    <source>
        <dbReference type="EMBL" id="TDU72963.1"/>
    </source>
</evidence>
<dbReference type="EMBL" id="SOCA01000002">
    <property type="protein sequence ID" value="TDU72963.1"/>
    <property type="molecule type" value="Genomic_DNA"/>
</dbReference>
<evidence type="ECO:0000313" key="3">
    <source>
        <dbReference type="Proteomes" id="UP000295662"/>
    </source>
</evidence>
<dbReference type="Gene3D" id="3.40.50.1110">
    <property type="entry name" value="SGNH hydrolase"/>
    <property type="match status" value="1"/>
</dbReference>
<proteinExistence type="predicted"/>
<dbReference type="OrthoDB" id="174799at2"/>
<evidence type="ECO:0008006" key="4">
    <source>
        <dbReference type="Google" id="ProtNLM"/>
    </source>
</evidence>
<dbReference type="SUPFAM" id="SSF52266">
    <property type="entry name" value="SGNH hydrolase"/>
    <property type="match status" value="1"/>
</dbReference>
<organism evidence="2 3">
    <name type="scientific">Prosthecobacter fusiformis</name>
    <dbReference type="NCBI Taxonomy" id="48464"/>
    <lineage>
        <taxon>Bacteria</taxon>
        <taxon>Pseudomonadati</taxon>
        <taxon>Verrucomicrobiota</taxon>
        <taxon>Verrucomicrobiia</taxon>
        <taxon>Verrucomicrobiales</taxon>
        <taxon>Verrucomicrobiaceae</taxon>
        <taxon>Prosthecobacter</taxon>
    </lineage>
</organism>
<dbReference type="Proteomes" id="UP000295662">
    <property type="component" value="Unassembled WGS sequence"/>
</dbReference>
<gene>
    <name evidence="2" type="ORF">EI77_01429</name>
</gene>
<reference evidence="2 3" key="1">
    <citation type="submission" date="2019-03" db="EMBL/GenBank/DDBJ databases">
        <title>Genomic Encyclopedia of Archaeal and Bacterial Type Strains, Phase II (KMG-II): from individual species to whole genera.</title>
        <authorList>
            <person name="Goeker M."/>
        </authorList>
    </citation>
    <scope>NUCLEOTIDE SEQUENCE [LARGE SCALE GENOMIC DNA]</scope>
    <source>
        <strain evidence="2 3">ATCC 25309</strain>
    </source>
</reference>
<protein>
    <recommendedName>
        <fullName evidence="4">SGNH hydrolase-type esterase domain-containing protein</fullName>
    </recommendedName>
</protein>